<dbReference type="GO" id="GO:0019867">
    <property type="term" value="C:outer membrane"/>
    <property type="evidence" value="ECO:0007669"/>
    <property type="project" value="TreeGrafter"/>
</dbReference>
<accession>A0AAN0RJV7</accession>
<dbReference type="Gene3D" id="3.40.80.10">
    <property type="entry name" value="Peptidoglycan recognition protein-like"/>
    <property type="match status" value="1"/>
</dbReference>
<dbReference type="EMBL" id="CP003984">
    <property type="protein sequence ID" value="AII87452.1"/>
    <property type="molecule type" value="Genomic_DNA"/>
</dbReference>
<dbReference type="GO" id="GO:0071555">
    <property type="term" value="P:cell wall organization"/>
    <property type="evidence" value="ECO:0007669"/>
    <property type="project" value="UniProtKB-KW"/>
</dbReference>
<evidence type="ECO:0000313" key="7">
    <source>
        <dbReference type="Proteomes" id="UP000028680"/>
    </source>
</evidence>
<sequence length="210" mass="22788">MTPSLIVVHYTAMPNAQAALERLSDPAHEVSAHYFLDQSGGAVQLVPEAQRAWHAGAGAWGGCTDVNSASIGIELCNAGDHAFSSAQMQALKSLLKEVMQRWGIAAQGVIGHSDMAPGRKQDPGRWFDWQELAKEGLAVYRGAPHSHLLPFAEAAERFGYRRPEWAAAEHCLLEAFRQRFRPKATGPLSEKDLQILSDLAQSYPATVSGA</sequence>
<keyword evidence="7" id="KW-1185">Reference proteome</keyword>
<dbReference type="GO" id="GO:0009254">
    <property type="term" value="P:peptidoglycan turnover"/>
    <property type="evidence" value="ECO:0007669"/>
    <property type="project" value="TreeGrafter"/>
</dbReference>
<evidence type="ECO:0000259" key="5">
    <source>
        <dbReference type="SMART" id="SM00644"/>
    </source>
</evidence>
<dbReference type="SUPFAM" id="SSF55846">
    <property type="entry name" value="N-acetylmuramoyl-L-alanine amidase-like"/>
    <property type="match status" value="1"/>
</dbReference>
<dbReference type="Proteomes" id="UP000028680">
    <property type="component" value="Chromosome"/>
</dbReference>
<dbReference type="EC" id="3.5.1.28" evidence="2"/>
<name>A0AAN0RJV7_9RHOB</name>
<dbReference type="KEGG" id="ptp:RCA23_c19210"/>
<dbReference type="SMART" id="SM00644">
    <property type="entry name" value="Ami_2"/>
    <property type="match status" value="1"/>
</dbReference>
<dbReference type="InterPro" id="IPR002502">
    <property type="entry name" value="Amidase_domain"/>
</dbReference>
<dbReference type="AlphaFoldDB" id="A0AAN0RJV7"/>
<evidence type="ECO:0000256" key="1">
    <source>
        <dbReference type="ARBA" id="ARBA00001561"/>
    </source>
</evidence>
<dbReference type="CDD" id="cd06583">
    <property type="entry name" value="PGRP"/>
    <property type="match status" value="1"/>
</dbReference>
<comment type="catalytic activity">
    <reaction evidence="1">
        <text>Hydrolyzes the link between N-acetylmuramoyl residues and L-amino acid residues in certain cell-wall glycopeptides.</text>
        <dbReference type="EC" id="3.5.1.28"/>
    </reaction>
</comment>
<reference evidence="6 7" key="1">
    <citation type="journal article" date="2014" name="ISME J.">
        <title>Adaptation of an abundant Roseobacter RCA organism to pelagic systems revealed by genomic and transcriptomic analyses.</title>
        <authorList>
            <person name="Voget S."/>
            <person name="Wemheuer B."/>
            <person name="Brinkhoff T."/>
            <person name="Vollmers J."/>
            <person name="Dietrich S."/>
            <person name="Giebel H.A."/>
            <person name="Beardsley C."/>
            <person name="Sardemann C."/>
            <person name="Bakenhus I."/>
            <person name="Billerbeck S."/>
            <person name="Daniel R."/>
            <person name="Simon M."/>
        </authorList>
    </citation>
    <scope>NUCLEOTIDE SEQUENCE [LARGE SCALE GENOMIC DNA]</scope>
    <source>
        <strain evidence="6 7">RCA23</strain>
    </source>
</reference>
<dbReference type="InterPro" id="IPR051206">
    <property type="entry name" value="NAMLAA_amidase_2"/>
</dbReference>
<dbReference type="PANTHER" id="PTHR30417">
    <property type="entry name" value="N-ACETYLMURAMOYL-L-ALANINE AMIDASE AMID"/>
    <property type="match status" value="1"/>
</dbReference>
<gene>
    <name evidence="6" type="ORF">RCA23_c19210</name>
</gene>
<dbReference type="PANTHER" id="PTHR30417:SF1">
    <property type="entry name" value="N-ACETYLMURAMOYL-L-ALANINE AMIDASE AMID"/>
    <property type="match status" value="1"/>
</dbReference>
<keyword evidence="3" id="KW-0378">Hydrolase</keyword>
<keyword evidence="4" id="KW-0961">Cell wall biogenesis/degradation</keyword>
<organism evidence="6 7">
    <name type="scientific">Planktomarina temperata RCA23</name>
    <dbReference type="NCBI Taxonomy" id="666509"/>
    <lineage>
        <taxon>Bacteria</taxon>
        <taxon>Pseudomonadati</taxon>
        <taxon>Pseudomonadota</taxon>
        <taxon>Alphaproteobacteria</taxon>
        <taxon>Rhodobacterales</taxon>
        <taxon>Paracoccaceae</taxon>
        <taxon>Planktomarina</taxon>
    </lineage>
</organism>
<dbReference type="GO" id="GO:0009253">
    <property type="term" value="P:peptidoglycan catabolic process"/>
    <property type="evidence" value="ECO:0007669"/>
    <property type="project" value="InterPro"/>
</dbReference>
<dbReference type="Pfam" id="PF01510">
    <property type="entry name" value="Amidase_2"/>
    <property type="match status" value="1"/>
</dbReference>
<dbReference type="GO" id="GO:0008745">
    <property type="term" value="F:N-acetylmuramoyl-L-alanine amidase activity"/>
    <property type="evidence" value="ECO:0007669"/>
    <property type="project" value="UniProtKB-EC"/>
</dbReference>
<dbReference type="InterPro" id="IPR036505">
    <property type="entry name" value="Amidase/PGRP_sf"/>
</dbReference>
<proteinExistence type="predicted"/>
<evidence type="ECO:0000256" key="2">
    <source>
        <dbReference type="ARBA" id="ARBA00011901"/>
    </source>
</evidence>
<evidence type="ECO:0000256" key="4">
    <source>
        <dbReference type="ARBA" id="ARBA00023316"/>
    </source>
</evidence>
<evidence type="ECO:0000256" key="3">
    <source>
        <dbReference type="ARBA" id="ARBA00022801"/>
    </source>
</evidence>
<feature type="domain" description="N-acetylmuramoyl-L-alanine amidase" evidence="5">
    <location>
        <begin position="1"/>
        <end position="124"/>
    </location>
</feature>
<protein>
    <recommendedName>
        <fullName evidence="2">N-acetylmuramoyl-L-alanine amidase</fullName>
        <ecNumber evidence="2">3.5.1.28</ecNumber>
    </recommendedName>
</protein>
<evidence type="ECO:0000313" key="6">
    <source>
        <dbReference type="EMBL" id="AII87452.1"/>
    </source>
</evidence>